<evidence type="ECO:0000313" key="3">
    <source>
        <dbReference type="Proteomes" id="UP000284403"/>
    </source>
</evidence>
<dbReference type="AlphaFoldDB" id="A0A422N3C2"/>
<evidence type="ECO:0000313" key="2">
    <source>
        <dbReference type="EMBL" id="RNE99947.1"/>
    </source>
</evidence>
<dbReference type="Proteomes" id="UP000284403">
    <property type="component" value="Unassembled WGS sequence"/>
</dbReference>
<comment type="caution">
    <text evidence="2">The sequence shown here is derived from an EMBL/GenBank/DDBJ whole genome shotgun (WGS) entry which is preliminary data.</text>
</comment>
<dbReference type="EMBL" id="MKKU01000919">
    <property type="protein sequence ID" value="RNE99947.1"/>
    <property type="molecule type" value="Genomic_DNA"/>
</dbReference>
<proteinExistence type="predicted"/>
<reference evidence="2 3" key="1">
    <citation type="journal article" date="2018" name="BMC Genomics">
        <title>Genomic comparison of Trypanosoma conorhini and Trypanosoma rangeli to Trypanosoma cruzi strains of high and low virulence.</title>
        <authorList>
            <person name="Bradwell K.R."/>
            <person name="Koparde V.N."/>
            <person name="Matveyev A.V."/>
            <person name="Serrano M.G."/>
            <person name="Alves J.M."/>
            <person name="Parikh H."/>
            <person name="Huang B."/>
            <person name="Lee V."/>
            <person name="Espinosa-Alvarez O."/>
            <person name="Ortiz P.A."/>
            <person name="Costa-Martins A.G."/>
            <person name="Teixeira M.M."/>
            <person name="Buck G.A."/>
        </authorList>
    </citation>
    <scope>NUCLEOTIDE SEQUENCE [LARGE SCALE GENOMIC DNA]</scope>
    <source>
        <strain evidence="2 3">025E</strain>
    </source>
</reference>
<name>A0A422N3C2_9TRYP</name>
<evidence type="ECO:0000256" key="1">
    <source>
        <dbReference type="SAM" id="MobiDB-lite"/>
    </source>
</evidence>
<feature type="compositionally biased region" description="Low complexity" evidence="1">
    <location>
        <begin position="85"/>
        <end position="108"/>
    </location>
</feature>
<dbReference type="GeneID" id="40322617"/>
<sequence length="146" mass="15243">MWLPSGGGEEAPGPCLRGCGGKQRGFLGRQVKLRGGARKAFERRQGKAAVDAVRVEVVRAYEEPRVPYRKGPFVALAPTAQRLRSSTNKAASASASGSGSTSASGSVLSTTLPVASSSEFSIASAVAHADDLEGEWKLDGARQQQQ</sequence>
<protein>
    <submittedName>
        <fullName evidence="2">Uncharacterized protein</fullName>
    </submittedName>
</protein>
<accession>A0A422N3C2</accession>
<feature type="region of interest" description="Disordered" evidence="1">
    <location>
        <begin position="84"/>
        <end position="108"/>
    </location>
</feature>
<dbReference type="RefSeq" id="XP_029224142.1">
    <property type="nucleotide sequence ID" value="XM_029375835.1"/>
</dbReference>
<organism evidence="2 3">
    <name type="scientific">Trypanosoma conorhini</name>
    <dbReference type="NCBI Taxonomy" id="83891"/>
    <lineage>
        <taxon>Eukaryota</taxon>
        <taxon>Discoba</taxon>
        <taxon>Euglenozoa</taxon>
        <taxon>Kinetoplastea</taxon>
        <taxon>Metakinetoplastina</taxon>
        <taxon>Trypanosomatida</taxon>
        <taxon>Trypanosomatidae</taxon>
        <taxon>Trypanosoma</taxon>
    </lineage>
</organism>
<keyword evidence="3" id="KW-1185">Reference proteome</keyword>
<gene>
    <name evidence="2" type="ORF">Tco025E_09006</name>
</gene>